<dbReference type="InterPro" id="IPR036116">
    <property type="entry name" value="FN3_sf"/>
</dbReference>
<proteinExistence type="predicted"/>
<dbReference type="InterPro" id="IPR013378">
    <property type="entry name" value="InlB-like_B-rpt"/>
</dbReference>
<dbReference type="AlphaFoldDB" id="A0A371AXS2"/>
<comment type="subcellular location">
    <subcellularLocation>
        <location evidence="1">Cell envelope</location>
    </subcellularLocation>
</comment>
<dbReference type="Pfam" id="PF09479">
    <property type="entry name" value="Flg_new"/>
    <property type="match status" value="1"/>
</dbReference>
<dbReference type="InterPro" id="IPR003961">
    <property type="entry name" value="FN3_dom"/>
</dbReference>
<evidence type="ECO:0000256" key="1">
    <source>
        <dbReference type="ARBA" id="ARBA00004196"/>
    </source>
</evidence>
<dbReference type="InterPro" id="IPR013783">
    <property type="entry name" value="Ig-like_fold"/>
</dbReference>
<dbReference type="CDD" id="cd00063">
    <property type="entry name" value="FN3"/>
    <property type="match status" value="1"/>
</dbReference>
<sequence>MQTLNRKKIVNRFLLLLVIFLCMTKTVQASTTLSNPQTVEEASTQSFKVSFHTRGGTSISSKQVKTNSKLSKPKNPIRLNYKFEGWYHGNKKFNFKQKVTSNIILTARWSKVKVNRTSIKRLKNISKAKVTVSYKKVSKAKGYQIDIATSRNFRSHRITYNTTRTSRTIRNLIKGKTYYVRVRAYKIDSANRKIYGRYSSKKKIKIAKGLKLVTASATSAKITSCKLRSKKTVTVKAKANGIIRSVGDYYYLFALPSYKSSLSKSAKPLDSTRKGSSFSFSFPLNKDTSKSVLQKKFVIAVKSSSKSYRIVSSGKYITNPEKSAKYTYAFTKTRSKKGLQVNINYMKDAADLGIKHTAVNLPINTVIAASYEQNDTFGIPYQYNGKTYWFSKLVLHNYDSAFKAFQDKNVVVSAILLLDWNSDLSYLIDPSARQMGHNYYGLNTRSKKSRAHLEATFSFLAERYSGANGYGKVVNWILGNEVNNYNVWNYAGSTSLTKNAQRYADSFRLVSSAIRSVNKNARIYISLDHLWNTRVPGSFTSKSFLDAFARALKQQGNIKFNIAYHPYPSPLIAPEFWKNICNDLTKSSYSPVINMGNINVLTNYVRRNFGSSTRIILSEQGFTSVKSGIHVEKTQAAAIAYAYYLTEFNPMIDSFILHRHIDHKVEMDQGLYLGLWKNKPNTMEDPGQKKYAWKVFKYMDTRYSNKYSKFALNIIGARSWYSIIPNFRPSRFRYMY</sequence>
<keyword evidence="2" id="KW-0732">Signal</keyword>
<dbReference type="InterPro" id="IPR017853">
    <property type="entry name" value="GH"/>
</dbReference>
<keyword evidence="5" id="KW-1185">Reference proteome</keyword>
<dbReference type="SUPFAM" id="SSF49265">
    <property type="entry name" value="Fibronectin type III"/>
    <property type="match status" value="1"/>
</dbReference>
<name>A0A371AXS2_9FIRM</name>
<dbReference type="SUPFAM" id="SSF51445">
    <property type="entry name" value="(Trans)glycosidases"/>
    <property type="match status" value="1"/>
</dbReference>
<dbReference type="GO" id="GO:0030313">
    <property type="term" value="C:cell envelope"/>
    <property type="evidence" value="ECO:0007669"/>
    <property type="project" value="UniProtKB-SubCell"/>
</dbReference>
<accession>A0A371AXS2</accession>
<feature type="chain" id="PRO_5017083843" description="DUF5722 domain-containing protein" evidence="2">
    <location>
        <begin position="30"/>
        <end position="736"/>
    </location>
</feature>
<evidence type="ECO:0000256" key="2">
    <source>
        <dbReference type="SAM" id="SignalP"/>
    </source>
</evidence>
<dbReference type="Gene3D" id="3.20.20.80">
    <property type="entry name" value="Glycosidases"/>
    <property type="match status" value="1"/>
</dbReference>
<dbReference type="EMBL" id="QRCT01000013">
    <property type="protein sequence ID" value="RDU24357.1"/>
    <property type="molecule type" value="Genomic_DNA"/>
</dbReference>
<evidence type="ECO:0000313" key="4">
    <source>
        <dbReference type="EMBL" id="RDU24357.1"/>
    </source>
</evidence>
<reference evidence="4 5" key="1">
    <citation type="submission" date="2018-07" db="EMBL/GenBank/DDBJ databases">
        <title>Anaerosacharophilus polymeroproducens gen. nov. sp. nov., an anaerobic bacterium isolated from salt field.</title>
        <authorList>
            <person name="Kim W."/>
            <person name="Yang S.-H."/>
            <person name="Oh J."/>
            <person name="Lee J.-H."/>
            <person name="Kwon K.K."/>
        </authorList>
    </citation>
    <scope>NUCLEOTIDE SEQUENCE [LARGE SCALE GENOMIC DNA]</scope>
    <source>
        <strain evidence="4 5">MCWD5</strain>
    </source>
</reference>
<dbReference type="InterPro" id="IPR042229">
    <property type="entry name" value="Listeria/Bacterioides_rpt_sf"/>
</dbReference>
<organism evidence="4 5">
    <name type="scientific">Anaerosacchariphilus polymeriproducens</name>
    <dbReference type="NCBI Taxonomy" id="1812858"/>
    <lineage>
        <taxon>Bacteria</taxon>
        <taxon>Bacillati</taxon>
        <taxon>Bacillota</taxon>
        <taxon>Clostridia</taxon>
        <taxon>Lachnospirales</taxon>
        <taxon>Lachnospiraceae</taxon>
        <taxon>Anaerosacchariphilus</taxon>
    </lineage>
</organism>
<dbReference type="RefSeq" id="WP_115481101.1">
    <property type="nucleotide sequence ID" value="NZ_QRCT01000013.1"/>
</dbReference>
<dbReference type="InterPro" id="IPR043780">
    <property type="entry name" value="DUF5722"/>
</dbReference>
<dbReference type="Gene3D" id="2.60.40.10">
    <property type="entry name" value="Immunoglobulins"/>
    <property type="match status" value="1"/>
</dbReference>
<dbReference type="Pfam" id="PF18989">
    <property type="entry name" value="DUF5722"/>
    <property type="match status" value="1"/>
</dbReference>
<dbReference type="OrthoDB" id="175224at2"/>
<comment type="caution">
    <text evidence="4">The sequence shown here is derived from an EMBL/GenBank/DDBJ whole genome shotgun (WGS) entry which is preliminary data.</text>
</comment>
<dbReference type="Proteomes" id="UP000255036">
    <property type="component" value="Unassembled WGS sequence"/>
</dbReference>
<protein>
    <recommendedName>
        <fullName evidence="3">DUF5722 domain-containing protein</fullName>
    </recommendedName>
</protein>
<dbReference type="Gene3D" id="2.60.40.4270">
    <property type="entry name" value="Listeria-Bacteroides repeat domain"/>
    <property type="match status" value="1"/>
</dbReference>
<feature type="domain" description="DUF5722" evidence="3">
    <location>
        <begin position="330"/>
        <end position="722"/>
    </location>
</feature>
<evidence type="ECO:0000259" key="3">
    <source>
        <dbReference type="Pfam" id="PF18989"/>
    </source>
</evidence>
<evidence type="ECO:0000313" key="5">
    <source>
        <dbReference type="Proteomes" id="UP000255036"/>
    </source>
</evidence>
<gene>
    <name evidence="4" type="ORF">DWV06_05120</name>
</gene>
<feature type="signal peptide" evidence="2">
    <location>
        <begin position="1"/>
        <end position="29"/>
    </location>
</feature>